<dbReference type="InterPro" id="IPR036397">
    <property type="entry name" value="RNaseH_sf"/>
</dbReference>
<gene>
    <name evidence="2" type="ORF">MPSI1_001517</name>
</gene>
<sequence>MGDKIHRWIDESMRSGASPTLYAALDSNDQFPGPVNFPEHSKSPSQFRGSPGMGLYKEIRIPKRQNRPKSPGMRQASLNTAREPLPQRKPRPPPIHTPQFQAKPGDIVPHVSPLLSPRQTYVAEYSRDFSPSPQSAPPATSRQLRQASMEDSVVPASLHHFNKMTLPREDAQLSYSKQLAATPALPPLDSDEEQDVSSLSELQQDVLTQFSSEQMTDHDCDGSVRSVFVSTIMHAATNREDPCATYALFYGEQHPHNLITSLTYKQLTETARKRAPLNQAALARRVELMGIINALRKIVVQPLRRECIHVCVSSAYIAKAWGIWIPDWEANGWPGESDADSSYGDSNSSRYNSMRASSQSSSIRTPSSAYPDTDLNASPSSRGRSYRSGEGEIRSLQAQRSIPSTHQAYVNGSSSLLSTPRTPKRTPRTRRDVLMNDSDSFCSSFDSPNATSDSASPMSSARSRKARRLVDEDLLRELALLRIQLAEADQRGGACVHLYLIERAYNPATTLHNLKTRLPNQRPSLQASMRSSHPRTQRSVSELSSRSRPATPSMDRARTPATESGRSVSQQSYAARVASLYRSQMPSHTDDEKRTNYRTPQIFSPALSQSTVQGNPSPRIVSPDGMRSDSLESSQRTTSQRSFSAQTGRQPPQRASGAAISPPPPMPAQVTEPPRSASLPPTSQFQPKLHPMPYTTATPTLIPLQSLPPVPASKANLTDTALQKHDKQFDSKEGRKPSETRETASVHSSEMSKSGRSKLARWTSKMFRRPDLPSDPVLGIQSPSTTVMPTPRTDYSQTPRMNGMQTPSAMDSFSRWPPKSPNLPFAASTTAPHSAPAAANANTFPAGTQRMGNANALGIVVSSKTDGMQSMYPTPSQTPRIVSSATAPPTPSLAPPATILRNGIPSGNRLQYNATKALPAEPVTKSPPLALAQPRVQSKPAHKLRSSSSQPNLRKKVQQESTHTSSNDLLIENGWKARTPPRRSRNATNPPIPVSAGLTRGQAWLESEQRSSRKPSSSRPKSPSVPDHDLLGFGHAQPLPPSSPYVRSRSRLNPRTYASRGAQHEAHAFSDSDSD</sequence>
<feature type="compositionally biased region" description="Low complexity" evidence="1">
    <location>
        <begin position="633"/>
        <end position="647"/>
    </location>
</feature>
<feature type="compositionally biased region" description="Polar residues" evidence="1">
    <location>
        <begin position="516"/>
        <end position="531"/>
    </location>
</feature>
<protein>
    <submittedName>
        <fullName evidence="2">Uncharacterized protein</fullName>
    </submittedName>
</protein>
<organism evidence="2 3">
    <name type="scientific">Malassezia psittaci</name>
    <dbReference type="NCBI Taxonomy" id="1821823"/>
    <lineage>
        <taxon>Eukaryota</taxon>
        <taxon>Fungi</taxon>
        <taxon>Dikarya</taxon>
        <taxon>Basidiomycota</taxon>
        <taxon>Ustilaginomycotina</taxon>
        <taxon>Malasseziomycetes</taxon>
        <taxon>Malasseziales</taxon>
        <taxon>Malasseziaceae</taxon>
        <taxon>Malassezia</taxon>
    </lineage>
</organism>
<feature type="compositionally biased region" description="Polar residues" evidence="1">
    <location>
        <begin position="537"/>
        <end position="550"/>
    </location>
</feature>
<feature type="region of interest" description="Disordered" evidence="1">
    <location>
        <begin position="867"/>
        <end position="908"/>
    </location>
</feature>
<feature type="compositionally biased region" description="Polar residues" evidence="1">
    <location>
        <begin position="781"/>
        <end position="811"/>
    </location>
</feature>
<evidence type="ECO:0000313" key="2">
    <source>
        <dbReference type="EMBL" id="WFD42867.1"/>
    </source>
</evidence>
<feature type="region of interest" description="Disordered" evidence="1">
    <location>
        <begin position="603"/>
        <end position="814"/>
    </location>
</feature>
<name>A0AAF0JDD4_9BASI</name>
<feature type="compositionally biased region" description="Basic and acidic residues" evidence="1">
    <location>
        <begin position="1062"/>
        <end position="1075"/>
    </location>
</feature>
<feature type="compositionally biased region" description="Low complexity" evidence="1">
    <location>
        <begin position="346"/>
        <end position="368"/>
    </location>
</feature>
<feature type="compositionally biased region" description="Polar residues" evidence="1">
    <location>
        <begin position="603"/>
        <end position="616"/>
    </location>
</feature>
<feature type="region of interest" description="Disordered" evidence="1">
    <location>
        <begin position="516"/>
        <end position="572"/>
    </location>
</feature>
<feature type="compositionally biased region" description="Polar residues" evidence="1">
    <location>
        <begin position="959"/>
        <end position="968"/>
    </location>
</feature>
<feature type="region of interest" description="Disordered" evidence="1">
    <location>
        <begin position="126"/>
        <end position="150"/>
    </location>
</feature>
<feature type="compositionally biased region" description="Low complexity" evidence="1">
    <location>
        <begin position="1014"/>
        <end position="1024"/>
    </location>
</feature>
<dbReference type="Gene3D" id="3.30.420.10">
    <property type="entry name" value="Ribonuclease H-like superfamily/Ribonuclease H"/>
    <property type="match status" value="1"/>
</dbReference>
<evidence type="ECO:0000313" key="3">
    <source>
        <dbReference type="Proteomes" id="UP001214628"/>
    </source>
</evidence>
<feature type="compositionally biased region" description="Polar residues" evidence="1">
    <location>
        <begin position="745"/>
        <end position="754"/>
    </location>
</feature>
<keyword evidence="3" id="KW-1185">Reference proteome</keyword>
<feature type="compositionally biased region" description="Polar residues" evidence="1">
    <location>
        <begin position="867"/>
        <end position="881"/>
    </location>
</feature>
<feature type="compositionally biased region" description="Low complexity" evidence="1">
    <location>
        <begin position="437"/>
        <end position="461"/>
    </location>
</feature>
<dbReference type="GO" id="GO:0003676">
    <property type="term" value="F:nucleic acid binding"/>
    <property type="evidence" value="ECO:0007669"/>
    <property type="project" value="InterPro"/>
</dbReference>
<feature type="region of interest" description="Disordered" evidence="1">
    <location>
        <begin position="32"/>
        <end position="112"/>
    </location>
</feature>
<dbReference type="AlphaFoldDB" id="A0AAF0JDD4"/>
<proteinExistence type="predicted"/>
<feature type="region of interest" description="Disordered" evidence="1">
    <location>
        <begin position="336"/>
        <end position="466"/>
    </location>
</feature>
<feature type="compositionally biased region" description="Basic and acidic residues" evidence="1">
    <location>
        <begin position="722"/>
        <end position="744"/>
    </location>
</feature>
<feature type="region of interest" description="Disordered" evidence="1">
    <location>
        <begin position="931"/>
        <end position="1075"/>
    </location>
</feature>
<feature type="compositionally biased region" description="Low complexity" evidence="1">
    <location>
        <begin position="130"/>
        <end position="141"/>
    </location>
</feature>
<dbReference type="EMBL" id="CP118375">
    <property type="protein sequence ID" value="WFD42867.1"/>
    <property type="molecule type" value="Genomic_DNA"/>
</dbReference>
<feature type="compositionally biased region" description="Polar residues" evidence="1">
    <location>
        <begin position="561"/>
        <end position="572"/>
    </location>
</feature>
<dbReference type="Proteomes" id="UP001214628">
    <property type="component" value="Chromosome 1"/>
</dbReference>
<reference evidence="2" key="1">
    <citation type="submission" date="2023-02" db="EMBL/GenBank/DDBJ databases">
        <title>Mating type loci evolution in Malassezia.</title>
        <authorList>
            <person name="Coelho M.A."/>
        </authorList>
    </citation>
    <scope>NUCLEOTIDE SEQUENCE</scope>
    <source>
        <strain evidence="2">CBS 14136</strain>
    </source>
</reference>
<accession>A0AAF0JDD4</accession>
<evidence type="ECO:0000256" key="1">
    <source>
        <dbReference type="SAM" id="MobiDB-lite"/>
    </source>
</evidence>
<feature type="compositionally biased region" description="Polar residues" evidence="1">
    <location>
        <begin position="396"/>
        <end position="418"/>
    </location>
</feature>